<dbReference type="PROSITE" id="PS50109">
    <property type="entry name" value="HIS_KIN"/>
    <property type="match status" value="1"/>
</dbReference>
<dbReference type="CDD" id="cd00130">
    <property type="entry name" value="PAS"/>
    <property type="match status" value="1"/>
</dbReference>
<feature type="domain" description="Histidine kinase" evidence="6">
    <location>
        <begin position="395"/>
        <end position="608"/>
    </location>
</feature>
<protein>
    <recommendedName>
        <fullName evidence="2">histidine kinase</fullName>
        <ecNumber evidence="2">2.7.13.3</ecNumber>
    </recommendedName>
</protein>
<evidence type="ECO:0000313" key="10">
    <source>
        <dbReference type="Proteomes" id="UP000558089"/>
    </source>
</evidence>
<dbReference type="PRINTS" id="PR00344">
    <property type="entry name" value="BCTRLSENSOR"/>
</dbReference>
<dbReference type="PROSITE" id="PS50113">
    <property type="entry name" value="PAC"/>
    <property type="match status" value="2"/>
</dbReference>
<keyword evidence="4" id="KW-0808">Transferase</keyword>
<evidence type="ECO:0000256" key="3">
    <source>
        <dbReference type="ARBA" id="ARBA00022553"/>
    </source>
</evidence>
<dbReference type="AlphaFoldDB" id="A0A850NKT3"/>
<organism evidence="9 10">
    <name type="scientific">Flagellimonas chongwuensis</name>
    <dbReference type="NCBI Taxonomy" id="2697365"/>
    <lineage>
        <taxon>Bacteria</taxon>
        <taxon>Pseudomonadati</taxon>
        <taxon>Bacteroidota</taxon>
        <taxon>Flavobacteriia</taxon>
        <taxon>Flavobacteriales</taxon>
        <taxon>Flavobacteriaceae</taxon>
        <taxon>Flagellimonas</taxon>
    </lineage>
</organism>
<dbReference type="InterPro" id="IPR036890">
    <property type="entry name" value="HATPase_C_sf"/>
</dbReference>
<dbReference type="PROSITE" id="PS50112">
    <property type="entry name" value="PAS"/>
    <property type="match status" value="1"/>
</dbReference>
<reference evidence="9 10" key="1">
    <citation type="submission" date="2020-01" db="EMBL/GenBank/DDBJ databases">
        <title>Draft Genome Analysis of Muricauda sp. HICW Isolated from coastal seawater of PR China.</title>
        <authorList>
            <person name="Chen M.-X."/>
        </authorList>
    </citation>
    <scope>NUCLEOTIDE SEQUENCE [LARGE SCALE GENOMIC DNA]</scope>
    <source>
        <strain evidence="9 10">HICW</strain>
    </source>
</reference>
<dbReference type="EMBL" id="WYET01000005">
    <property type="protein sequence ID" value="NVN19142.1"/>
    <property type="molecule type" value="Genomic_DNA"/>
</dbReference>
<comment type="caution">
    <text evidence="9">The sequence shown here is derived from an EMBL/GenBank/DDBJ whole genome shotgun (WGS) entry which is preliminary data.</text>
</comment>
<gene>
    <name evidence="9" type="ORF">GUA46_12405</name>
</gene>
<dbReference type="RefSeq" id="WP_176620782.1">
    <property type="nucleotide sequence ID" value="NZ_WYET01000005.1"/>
</dbReference>
<dbReference type="InterPro" id="IPR013655">
    <property type="entry name" value="PAS_fold_3"/>
</dbReference>
<dbReference type="InterPro" id="IPR005467">
    <property type="entry name" value="His_kinase_dom"/>
</dbReference>
<dbReference type="InterPro" id="IPR000014">
    <property type="entry name" value="PAS"/>
</dbReference>
<dbReference type="SUPFAM" id="SSF55785">
    <property type="entry name" value="PYP-like sensor domain (PAS domain)"/>
    <property type="match status" value="2"/>
</dbReference>
<evidence type="ECO:0000259" key="8">
    <source>
        <dbReference type="PROSITE" id="PS50113"/>
    </source>
</evidence>
<dbReference type="SMART" id="SM00387">
    <property type="entry name" value="HATPase_c"/>
    <property type="match status" value="1"/>
</dbReference>
<dbReference type="InterPro" id="IPR003594">
    <property type="entry name" value="HATPase_dom"/>
</dbReference>
<evidence type="ECO:0000256" key="2">
    <source>
        <dbReference type="ARBA" id="ARBA00012438"/>
    </source>
</evidence>
<dbReference type="Pfam" id="PF02518">
    <property type="entry name" value="HATPase_c"/>
    <property type="match status" value="1"/>
</dbReference>
<dbReference type="EC" id="2.7.13.3" evidence="2"/>
<keyword evidence="5" id="KW-0418">Kinase</keyword>
<evidence type="ECO:0000256" key="1">
    <source>
        <dbReference type="ARBA" id="ARBA00000085"/>
    </source>
</evidence>
<dbReference type="Gene3D" id="3.30.565.10">
    <property type="entry name" value="Histidine kinase-like ATPase, C-terminal domain"/>
    <property type="match status" value="1"/>
</dbReference>
<dbReference type="Pfam" id="PF08448">
    <property type="entry name" value="PAS_4"/>
    <property type="match status" value="1"/>
</dbReference>
<dbReference type="NCBIfam" id="TIGR00229">
    <property type="entry name" value="sensory_box"/>
    <property type="match status" value="2"/>
</dbReference>
<evidence type="ECO:0000256" key="5">
    <source>
        <dbReference type="ARBA" id="ARBA00022777"/>
    </source>
</evidence>
<dbReference type="GO" id="GO:0004673">
    <property type="term" value="F:protein histidine kinase activity"/>
    <property type="evidence" value="ECO:0007669"/>
    <property type="project" value="UniProtKB-EC"/>
</dbReference>
<dbReference type="PANTHER" id="PTHR43304:SF1">
    <property type="entry name" value="PAC DOMAIN-CONTAINING PROTEIN"/>
    <property type="match status" value="1"/>
</dbReference>
<evidence type="ECO:0000313" key="9">
    <source>
        <dbReference type="EMBL" id="NVN19142.1"/>
    </source>
</evidence>
<name>A0A850NKT3_9FLAO</name>
<dbReference type="Proteomes" id="UP000558089">
    <property type="component" value="Unassembled WGS sequence"/>
</dbReference>
<sequence>MKAVRRVDQFYLLKQLPKATALLCKKGILIDASSSWLDIFGLPPQNNDHQIKVFPLYADIPDLKKKLKENKSFSLRHKISNHNGTGHFKSHFAPWFDEKENVIGTIIQTDNITAEVEKEQQVEWLQNILETKVEVSKTGWWEFETATQKLTWCQETKRIHQVPDCFEPTTVEAIEFYKPGYSRNKVSMLFHKAIENQQSYDTNLMIITFNGEERWVRVTGKPYVENGNTIKVFGTIRDIHDEVMAENKVKEHQQLLSTLVDSLPLNVYVKDLESRKVLINKGESNYINKSKEEIIGKNDFDLYNEDTAKISREEDIQVMKHLTPIIGKETAITHNGKTTHFLTSKIPYFDLDGKVCGLIGMSLDISSIKKKECELRDLIKITSMQNQKLIGFAHIVSHNLRSHSANFSMLLEFLKSENDPTERERITKMLSQASDNLLETLENLNQVVDVNTNTSVTKKPLFLKHNIVKVLQNFSAFLNKNDSQIINHVAEDIKVECVPAYLDSIILNLISNAVKYRSPNRKPLIIINAVKSKEGVLLSISDNGLGIDLEKYGDKIFGMYKTFHNKEDSKGFGLYLVKNQIEAMGGSITVQSDVDRGTTFNVYFNEES</sequence>
<dbReference type="InterPro" id="IPR035965">
    <property type="entry name" value="PAS-like_dom_sf"/>
</dbReference>
<comment type="catalytic activity">
    <reaction evidence="1">
        <text>ATP + protein L-histidine = ADP + protein N-phospho-L-histidine.</text>
        <dbReference type="EC" id="2.7.13.3"/>
    </reaction>
</comment>
<dbReference type="SUPFAM" id="SSF55874">
    <property type="entry name" value="ATPase domain of HSP90 chaperone/DNA topoisomerase II/histidine kinase"/>
    <property type="match status" value="1"/>
</dbReference>
<proteinExistence type="predicted"/>
<evidence type="ECO:0000259" key="7">
    <source>
        <dbReference type="PROSITE" id="PS50112"/>
    </source>
</evidence>
<evidence type="ECO:0000259" key="6">
    <source>
        <dbReference type="PROSITE" id="PS50109"/>
    </source>
</evidence>
<dbReference type="InterPro" id="IPR000700">
    <property type="entry name" value="PAS-assoc_C"/>
</dbReference>
<dbReference type="InterPro" id="IPR004358">
    <property type="entry name" value="Sig_transdc_His_kin-like_C"/>
</dbReference>
<dbReference type="Pfam" id="PF08447">
    <property type="entry name" value="PAS_3"/>
    <property type="match status" value="1"/>
</dbReference>
<dbReference type="PANTHER" id="PTHR43304">
    <property type="entry name" value="PHYTOCHROME-LIKE PROTEIN CPH1"/>
    <property type="match status" value="1"/>
</dbReference>
<evidence type="ECO:0000256" key="4">
    <source>
        <dbReference type="ARBA" id="ARBA00022679"/>
    </source>
</evidence>
<keyword evidence="10" id="KW-1185">Reference proteome</keyword>
<feature type="domain" description="PAC" evidence="8">
    <location>
        <begin position="200"/>
        <end position="251"/>
    </location>
</feature>
<feature type="domain" description="PAC" evidence="8">
    <location>
        <begin position="312"/>
        <end position="377"/>
    </location>
</feature>
<accession>A0A850NKT3</accession>
<dbReference type="InterPro" id="IPR013656">
    <property type="entry name" value="PAS_4"/>
</dbReference>
<feature type="domain" description="PAS" evidence="7">
    <location>
        <begin position="252"/>
        <end position="306"/>
    </location>
</feature>
<dbReference type="InterPro" id="IPR052162">
    <property type="entry name" value="Sensor_kinase/Photoreceptor"/>
</dbReference>
<dbReference type="Gene3D" id="3.30.450.20">
    <property type="entry name" value="PAS domain"/>
    <property type="match status" value="2"/>
</dbReference>
<keyword evidence="3" id="KW-0597">Phosphoprotein</keyword>